<gene>
    <name evidence="2" type="ORF">SALLE_v1c01270</name>
</gene>
<dbReference type="Proteomes" id="UP000254792">
    <property type="component" value="Chromosome"/>
</dbReference>
<accession>A0A345Z2H4</accession>
<dbReference type="NCBIfam" id="NF038029">
    <property type="entry name" value="LP_plasma"/>
    <property type="match status" value="1"/>
</dbReference>
<dbReference type="PROSITE" id="PS51257">
    <property type="entry name" value="PROKAR_LIPOPROTEIN"/>
    <property type="match status" value="1"/>
</dbReference>
<dbReference type="KEGG" id="salx:SALLE_v1c01270"/>
<dbReference type="RefSeq" id="WP_115557730.1">
    <property type="nucleotide sequence ID" value="NZ_CP031376.1"/>
</dbReference>
<sequence>MKKLLIALASIGLMATPVTTVVSCFGDTKNQRDYLDLWTADKYAQELSDLKYEVLENNDYRLTSEKFGLDFVIQENEGSGMKYEITNRSMRIDKLDINNYDKTTTIDGYAAFAATQDQLPEEEELDKINSDFSIKSTIKEAFCSIQIK</sequence>
<dbReference type="InterPro" id="IPR054816">
    <property type="entry name" value="Lipoprotein_mollicutes-type_CS"/>
</dbReference>
<proteinExistence type="predicted"/>
<feature type="chain" id="PRO_5016965404" description="Lipoprotein" evidence="1">
    <location>
        <begin position="21"/>
        <end position="148"/>
    </location>
</feature>
<keyword evidence="1" id="KW-0732">Signal</keyword>
<name>A0A345Z2H4_9MOLU</name>
<evidence type="ECO:0000256" key="1">
    <source>
        <dbReference type="SAM" id="SignalP"/>
    </source>
</evidence>
<evidence type="ECO:0008006" key="4">
    <source>
        <dbReference type="Google" id="ProtNLM"/>
    </source>
</evidence>
<evidence type="ECO:0000313" key="3">
    <source>
        <dbReference type="Proteomes" id="UP000254792"/>
    </source>
</evidence>
<feature type="signal peptide" evidence="1">
    <location>
        <begin position="1"/>
        <end position="20"/>
    </location>
</feature>
<dbReference type="OrthoDB" id="388278at2"/>
<keyword evidence="3" id="KW-1185">Reference proteome</keyword>
<protein>
    <recommendedName>
        <fullName evidence="4">Lipoprotein</fullName>
    </recommendedName>
</protein>
<organism evidence="2 3">
    <name type="scientific">Spiroplasma alleghenense</name>
    <dbReference type="NCBI Taxonomy" id="216931"/>
    <lineage>
        <taxon>Bacteria</taxon>
        <taxon>Bacillati</taxon>
        <taxon>Mycoplasmatota</taxon>
        <taxon>Mollicutes</taxon>
        <taxon>Entomoplasmatales</taxon>
        <taxon>Spiroplasmataceae</taxon>
        <taxon>Spiroplasma</taxon>
    </lineage>
</organism>
<dbReference type="AlphaFoldDB" id="A0A345Z2H4"/>
<evidence type="ECO:0000313" key="2">
    <source>
        <dbReference type="EMBL" id="AXK50803.1"/>
    </source>
</evidence>
<dbReference type="EMBL" id="CP031376">
    <property type="protein sequence ID" value="AXK50803.1"/>
    <property type="molecule type" value="Genomic_DNA"/>
</dbReference>
<reference evidence="2 3" key="1">
    <citation type="submission" date="2018-07" db="EMBL/GenBank/DDBJ databases">
        <title>Complete genome sequence of Spiroplasma alleghenense PLHS-1 (ATCC 51752).</title>
        <authorList>
            <person name="Chou L."/>
            <person name="Lee T.-Y."/>
            <person name="Tsai Y.-M."/>
            <person name="Kuo C.-H."/>
        </authorList>
    </citation>
    <scope>NUCLEOTIDE SEQUENCE [LARGE SCALE GENOMIC DNA]</scope>
    <source>
        <strain evidence="2 3">PLHS-1</strain>
    </source>
</reference>